<dbReference type="Proteomes" id="UP001282284">
    <property type="component" value="Unassembled WGS sequence"/>
</dbReference>
<keyword evidence="1" id="KW-0472">Membrane</keyword>
<feature type="transmembrane region" description="Helical" evidence="1">
    <location>
        <begin position="124"/>
        <end position="143"/>
    </location>
</feature>
<evidence type="ECO:0000256" key="1">
    <source>
        <dbReference type="SAM" id="Phobius"/>
    </source>
</evidence>
<comment type="caution">
    <text evidence="2">The sequence shown here is derived from an EMBL/GenBank/DDBJ whole genome shotgun (WGS) entry which is preliminary data.</text>
</comment>
<dbReference type="EMBL" id="JAUBDI010000027">
    <property type="protein sequence ID" value="MDW0115038.1"/>
    <property type="molecule type" value="Genomic_DNA"/>
</dbReference>
<reference evidence="2 3" key="1">
    <citation type="submission" date="2023-06" db="EMBL/GenBank/DDBJ databases">
        <title>Sporosarcina sp. nov., isolated from Korean traditional fermented seafood 'Jeotgal'.</title>
        <authorList>
            <person name="Yang A.I."/>
            <person name="Shin N.-R."/>
        </authorList>
    </citation>
    <scope>NUCLEOTIDE SEQUENCE [LARGE SCALE GENOMIC DNA]</scope>
    <source>
        <strain evidence="2 3">KCTC13119</strain>
    </source>
</reference>
<feature type="transmembrane region" description="Helical" evidence="1">
    <location>
        <begin position="36"/>
        <end position="54"/>
    </location>
</feature>
<keyword evidence="3" id="KW-1185">Reference proteome</keyword>
<feature type="transmembrane region" description="Helical" evidence="1">
    <location>
        <begin position="66"/>
        <end position="87"/>
    </location>
</feature>
<sequence length="185" mass="21672">MRPTYIPVHFDKNIYRTLYDDTKERRFFESSGGRKSSMLGLVSGTAGVILHSYLSSWTLSITDSRLTMLLAAAFLTVILTIGLIWLFRYISEKGRHTWEYVPTPSPEELQGLVRSGRRWLMSHMLLLIGFFVMNVFFTLFLYIFFSNGILFVVMIILWAILFLMLWLLQPFARLSLLRWLDTQQL</sequence>
<evidence type="ECO:0008006" key="4">
    <source>
        <dbReference type="Google" id="ProtNLM"/>
    </source>
</evidence>
<dbReference type="RefSeq" id="WP_317946535.1">
    <property type="nucleotide sequence ID" value="NZ_JAUBDI010000027.1"/>
</dbReference>
<keyword evidence="1" id="KW-1133">Transmembrane helix</keyword>
<keyword evidence="1" id="KW-0812">Transmembrane</keyword>
<protein>
    <recommendedName>
        <fullName evidence="4">Tandem five-transmembrane protein</fullName>
    </recommendedName>
</protein>
<accession>A0ABU4GDK7</accession>
<proteinExistence type="predicted"/>
<evidence type="ECO:0000313" key="3">
    <source>
        <dbReference type="Proteomes" id="UP001282284"/>
    </source>
</evidence>
<gene>
    <name evidence="2" type="ORF">QT711_17900</name>
</gene>
<feature type="transmembrane region" description="Helical" evidence="1">
    <location>
        <begin position="149"/>
        <end position="168"/>
    </location>
</feature>
<organism evidence="2 3">
    <name type="scientific">Sporosarcina saromensis</name>
    <dbReference type="NCBI Taxonomy" id="359365"/>
    <lineage>
        <taxon>Bacteria</taxon>
        <taxon>Bacillati</taxon>
        <taxon>Bacillota</taxon>
        <taxon>Bacilli</taxon>
        <taxon>Bacillales</taxon>
        <taxon>Caryophanaceae</taxon>
        <taxon>Sporosarcina</taxon>
    </lineage>
</organism>
<evidence type="ECO:0000313" key="2">
    <source>
        <dbReference type="EMBL" id="MDW0115038.1"/>
    </source>
</evidence>
<name>A0ABU4GDK7_9BACL</name>